<gene>
    <name evidence="4" type="ORF">D5R40_31675</name>
</gene>
<dbReference type="OrthoDB" id="5859701at2"/>
<proteinExistence type="inferred from homology"/>
<evidence type="ECO:0000256" key="3">
    <source>
        <dbReference type="ARBA" id="ARBA00030771"/>
    </source>
</evidence>
<keyword evidence="5" id="KW-1185">Reference proteome</keyword>
<keyword evidence="2" id="KW-0808">Transferase</keyword>
<dbReference type="NCBIfam" id="TIGR04539">
    <property type="entry name" value="tRNA_cyclodipep"/>
    <property type="match status" value="1"/>
</dbReference>
<evidence type="ECO:0000313" key="5">
    <source>
        <dbReference type="Proteomes" id="UP000269154"/>
    </source>
</evidence>
<evidence type="ECO:0000256" key="1">
    <source>
        <dbReference type="ARBA" id="ARBA00006034"/>
    </source>
</evidence>
<name>A0A3N6NS25_9CYAN</name>
<dbReference type="InterPro" id="IPR030903">
    <property type="entry name" value="CDPS"/>
</dbReference>
<dbReference type="AlphaFoldDB" id="A0A3N6NS25"/>
<comment type="similarity">
    <text evidence="1">Belongs to the CDPS family.</text>
</comment>
<sequence>MLPDMILLVCCLIKMFMASLPPVLERLNNSPTSELILGLQYKAKIDSVHPLCARTNFEQLDSCFLGVSLENSNFQPAKVKAMVEWISRRFSHCLVLVGDSIHRINIELKRSLDQETALVEALEIGRAFVREQEHIFKAFGEQTKFTFETCSQIQTWDDYAHFHQYLQIYFKSNAKFRSSVEAFSRNYQIRRYSNQSDTLLEQRIRRSCDYFLEEFAIFACLQKRGFSVMVYPGTFSTLTEIVNGDYPDILEEIKQLIIVSLHFKKR</sequence>
<dbReference type="Pfam" id="PF16715">
    <property type="entry name" value="CDPS"/>
    <property type="match status" value="1"/>
</dbReference>
<evidence type="ECO:0000313" key="4">
    <source>
        <dbReference type="EMBL" id="RQH21086.1"/>
    </source>
</evidence>
<dbReference type="Gene3D" id="3.40.50.11710">
    <property type="entry name" value="Cyclodipeptide synthase"/>
    <property type="match status" value="1"/>
</dbReference>
<comment type="caution">
    <text evidence="4">The sequence shown here is derived from an EMBL/GenBank/DDBJ whole genome shotgun (WGS) entry which is preliminary data.</text>
</comment>
<organism evidence="4 5">
    <name type="scientific">Okeania hirsuta</name>
    <dbReference type="NCBI Taxonomy" id="1458930"/>
    <lineage>
        <taxon>Bacteria</taxon>
        <taxon>Bacillati</taxon>
        <taxon>Cyanobacteriota</taxon>
        <taxon>Cyanophyceae</taxon>
        <taxon>Oscillatoriophycideae</taxon>
        <taxon>Oscillatoriales</taxon>
        <taxon>Microcoleaceae</taxon>
        <taxon>Okeania</taxon>
    </lineage>
</organism>
<dbReference type="GO" id="GO:0016755">
    <property type="term" value="F:aminoacyltransferase activity"/>
    <property type="evidence" value="ECO:0007669"/>
    <property type="project" value="InterPro"/>
</dbReference>
<reference evidence="4 5" key="1">
    <citation type="journal article" date="2018" name="ACS Chem. Biol.">
        <title>Ketoreductase domain dysfunction expands chemodiversity: malyngamide biosynthesis in the cyanobacterium Okeania hirsuta.</title>
        <authorList>
            <person name="Moss N.A."/>
            <person name="Leao T."/>
            <person name="Rankin M."/>
            <person name="McCullough T.M."/>
            <person name="Qu P."/>
            <person name="Korobeynikov A."/>
            <person name="Smith J.L."/>
            <person name="Gerwick L."/>
            <person name="Gerwick W.H."/>
        </authorList>
    </citation>
    <scope>NUCLEOTIDE SEQUENCE [LARGE SCALE GENOMIC DNA]</scope>
    <source>
        <strain evidence="4 5">PAB10Feb10-1</strain>
    </source>
</reference>
<evidence type="ECO:0000256" key="2">
    <source>
        <dbReference type="ARBA" id="ARBA00022679"/>
    </source>
</evidence>
<dbReference type="EMBL" id="RCBY01000400">
    <property type="protein sequence ID" value="RQH21086.1"/>
    <property type="molecule type" value="Genomic_DNA"/>
</dbReference>
<protein>
    <recommendedName>
        <fullName evidence="3">Cyclodipeptide synthase</fullName>
    </recommendedName>
</protein>
<dbReference type="Proteomes" id="UP000269154">
    <property type="component" value="Unassembled WGS sequence"/>
</dbReference>
<dbReference type="InterPro" id="IPR038622">
    <property type="entry name" value="CDPS_sf"/>
</dbReference>
<accession>A0A3N6NS25</accession>